<dbReference type="EMBL" id="OB795402">
    <property type="protein sequence ID" value="CAD7432193.1"/>
    <property type="molecule type" value="Genomic_DNA"/>
</dbReference>
<sequence>MSSREVFAAAIGILRRQKKRKRLIISEACVVGHLQGTLWLCEDQGFSIGGPLAHEVSCEKCATACNARIKELYTGETFTLLSPQDEINVRIVPTDLVECNSFSGKPIYIGGLGEDGLTSILFENDTQEDRSTLQSDLEVADELLLLHVHHAAARNVERIVMASSDTDVFVCALSTFLATYPEFPGLIPVTSRFFCEALGLERGQLILAPPVYGARDERPARPTLRPALMVAPASFSLNCVHKTYQAKPESDYLISHPCVAGYEVGHMPSNEV</sequence>
<proteinExistence type="predicted"/>
<evidence type="ECO:0000313" key="1">
    <source>
        <dbReference type="EMBL" id="CAD7432193.1"/>
    </source>
</evidence>
<gene>
    <name evidence="1" type="ORF">TMSB3V08_LOCUS8906</name>
</gene>
<reference evidence="1" key="1">
    <citation type="submission" date="2020-11" db="EMBL/GenBank/DDBJ databases">
        <authorList>
            <person name="Tran Van P."/>
        </authorList>
    </citation>
    <scope>NUCLEOTIDE SEQUENCE</scope>
</reference>
<protein>
    <submittedName>
        <fullName evidence="1">Uncharacterized protein</fullName>
    </submittedName>
</protein>
<accession>A0A7R9EDW7</accession>
<dbReference type="AlphaFoldDB" id="A0A7R9EDW7"/>
<name>A0A7R9EDW7_9NEOP</name>
<organism evidence="1">
    <name type="scientific">Timema monikensis</name>
    <dbReference type="NCBI Taxonomy" id="170555"/>
    <lineage>
        <taxon>Eukaryota</taxon>
        <taxon>Metazoa</taxon>
        <taxon>Ecdysozoa</taxon>
        <taxon>Arthropoda</taxon>
        <taxon>Hexapoda</taxon>
        <taxon>Insecta</taxon>
        <taxon>Pterygota</taxon>
        <taxon>Neoptera</taxon>
        <taxon>Polyneoptera</taxon>
        <taxon>Phasmatodea</taxon>
        <taxon>Timematodea</taxon>
        <taxon>Timematoidea</taxon>
        <taxon>Timematidae</taxon>
        <taxon>Timema</taxon>
    </lineage>
</organism>